<name>A0A2P8CZY2_9ACTN</name>
<evidence type="ECO:0000259" key="3">
    <source>
        <dbReference type="PROSITE" id="PS50043"/>
    </source>
</evidence>
<dbReference type="PROSITE" id="PS50043">
    <property type="entry name" value="HTH_LUXR_2"/>
    <property type="match status" value="1"/>
</dbReference>
<dbReference type="Pfam" id="PF00196">
    <property type="entry name" value="GerE"/>
    <property type="match status" value="1"/>
</dbReference>
<evidence type="ECO:0000256" key="1">
    <source>
        <dbReference type="ARBA" id="ARBA00022741"/>
    </source>
</evidence>
<dbReference type="InterPro" id="IPR036388">
    <property type="entry name" value="WH-like_DNA-bd_sf"/>
</dbReference>
<organism evidence="4 5">
    <name type="scientific">Murinocardiopsis flavida</name>
    <dbReference type="NCBI Taxonomy" id="645275"/>
    <lineage>
        <taxon>Bacteria</taxon>
        <taxon>Bacillati</taxon>
        <taxon>Actinomycetota</taxon>
        <taxon>Actinomycetes</taxon>
        <taxon>Streptosporangiales</taxon>
        <taxon>Nocardiopsidaceae</taxon>
        <taxon>Murinocardiopsis</taxon>
    </lineage>
</organism>
<proteinExistence type="predicted"/>
<evidence type="ECO:0000256" key="2">
    <source>
        <dbReference type="ARBA" id="ARBA00022840"/>
    </source>
</evidence>
<dbReference type="InterPro" id="IPR016032">
    <property type="entry name" value="Sig_transdc_resp-reg_C-effctor"/>
</dbReference>
<dbReference type="SMART" id="SM00421">
    <property type="entry name" value="HTH_LUXR"/>
    <property type="match status" value="1"/>
</dbReference>
<dbReference type="Pfam" id="PF13191">
    <property type="entry name" value="AAA_16"/>
    <property type="match status" value="1"/>
</dbReference>
<keyword evidence="2" id="KW-0067">ATP-binding</keyword>
<dbReference type="PANTHER" id="PTHR16305:SF35">
    <property type="entry name" value="TRANSCRIPTIONAL ACTIVATOR DOMAIN"/>
    <property type="match status" value="1"/>
</dbReference>
<dbReference type="SUPFAM" id="SSF48452">
    <property type="entry name" value="TPR-like"/>
    <property type="match status" value="1"/>
</dbReference>
<evidence type="ECO:0000313" key="4">
    <source>
        <dbReference type="EMBL" id="PSK90520.1"/>
    </source>
</evidence>
<evidence type="ECO:0000313" key="5">
    <source>
        <dbReference type="Proteomes" id="UP000240542"/>
    </source>
</evidence>
<dbReference type="SUPFAM" id="SSF52540">
    <property type="entry name" value="P-loop containing nucleoside triphosphate hydrolases"/>
    <property type="match status" value="1"/>
</dbReference>
<dbReference type="GO" id="GO:0005737">
    <property type="term" value="C:cytoplasm"/>
    <property type="evidence" value="ECO:0007669"/>
    <property type="project" value="TreeGrafter"/>
</dbReference>
<accession>A0A2P8CZY2</accession>
<dbReference type="CDD" id="cd06170">
    <property type="entry name" value="LuxR_C_like"/>
    <property type="match status" value="1"/>
</dbReference>
<protein>
    <submittedName>
        <fullName evidence="4">Regulatory LuxR family protein</fullName>
    </submittedName>
</protein>
<dbReference type="InterPro" id="IPR027417">
    <property type="entry name" value="P-loop_NTPase"/>
</dbReference>
<dbReference type="EMBL" id="PYGA01000022">
    <property type="protein sequence ID" value="PSK90520.1"/>
    <property type="molecule type" value="Genomic_DNA"/>
</dbReference>
<dbReference type="PROSITE" id="PS00622">
    <property type="entry name" value="HTH_LUXR_1"/>
    <property type="match status" value="1"/>
</dbReference>
<dbReference type="Gene3D" id="1.10.10.10">
    <property type="entry name" value="Winged helix-like DNA-binding domain superfamily/Winged helix DNA-binding domain"/>
    <property type="match status" value="1"/>
</dbReference>
<dbReference type="Proteomes" id="UP000240542">
    <property type="component" value="Unassembled WGS sequence"/>
</dbReference>
<dbReference type="GO" id="GO:0005524">
    <property type="term" value="F:ATP binding"/>
    <property type="evidence" value="ECO:0007669"/>
    <property type="project" value="UniProtKB-KW"/>
</dbReference>
<dbReference type="Gene3D" id="1.25.40.10">
    <property type="entry name" value="Tetratricopeptide repeat domain"/>
    <property type="match status" value="1"/>
</dbReference>
<dbReference type="GO" id="GO:0006355">
    <property type="term" value="P:regulation of DNA-templated transcription"/>
    <property type="evidence" value="ECO:0007669"/>
    <property type="project" value="InterPro"/>
</dbReference>
<dbReference type="GO" id="GO:0003677">
    <property type="term" value="F:DNA binding"/>
    <property type="evidence" value="ECO:0007669"/>
    <property type="project" value="InterPro"/>
</dbReference>
<dbReference type="InterPro" id="IPR041664">
    <property type="entry name" value="AAA_16"/>
</dbReference>
<feature type="domain" description="HTH luxR-type" evidence="3">
    <location>
        <begin position="922"/>
        <end position="987"/>
    </location>
</feature>
<dbReference type="GO" id="GO:0004016">
    <property type="term" value="F:adenylate cyclase activity"/>
    <property type="evidence" value="ECO:0007669"/>
    <property type="project" value="TreeGrafter"/>
</dbReference>
<dbReference type="SUPFAM" id="SSF46894">
    <property type="entry name" value="C-terminal effector domain of the bipartite response regulators"/>
    <property type="match status" value="1"/>
</dbReference>
<sequence>MLGGMGDRDSSPVFAGRRRELAALLDSGHQARNDGATAVLLAGEAGVGKSRLLREYAARSPMARVVTGGCLEMGGDGVPFAPFITVLRRLVRDVPAAELGAVRRNELPRLLPELGPLPEQPDEGRARLFEEILTLLEAAADKGGLAVILEDLHWADPSTRALLVFLLHNLHEPGVQLLGGLRTDDLHRTHPMRALLPELVRLPSVTRIDLAALNPAEVAEQAAGIRGTALDPQALARVYERTGGNPLFVESLLEFTGPDTTGFDRAPVPDIPREMLLGRLRGLDSAARRTVRLAAVGGEYTADALLAAASELDEDALDTALRAAVDANLLRPQGEGYAFRHALLAEAIHEDLLPGERIRLHRRYADALQAGVPGLPAAESAAQYAHHAYAGRDAPRALAAAWIAADAAAGALAYPEWLRMLERVLELWEEVEDPVAHLLPTKGRTPLTDRVDVLYTASIAAVEAGVPRRGAAFADAALEELGWAGDPRPEDTADAVRVALLLMARGDAYRESAHGSSLADLRAAQRLLPADHPERPRLLGTLAAGLMMHDQKAESLAVGEEALAAARGARQRRSEADALITIGTVVGARHDPEAGLRTLDEGLGIARAIGAAREELRAIINKGSVLLAAGRVDVAIEVTRRGLDRARELGLLRTRGAGVVNAVGCGLLVKGDLSGARSLLLNTPGSDNPMWRGRRLVLCAEIEFYQGALTRLRETVREFHTVLPPDSSAATEVAAMRAFEMRLATAEDRLADAAAIALDALGPRWTAFGGAERDMLIGAAEVCARLRRPGPGPQGDARARLLAEVEAATRGALDRHDPLPGSVGELQHHQVCGLVSENPAEAVEHLRRAEELGRRLGARVELAATLTALVRMTAGTGDAAPRRLREAAALALDTGANLLRREIADLAAAAGIALEQPGPAPAARAPGGITARESEVLRLVAKGSTNREIAEELRISAKTVSVHVSNLLAKLGVTNRNAAAVRARELDLD</sequence>
<comment type="caution">
    <text evidence="4">The sequence shown here is derived from an EMBL/GenBank/DDBJ whole genome shotgun (WGS) entry which is preliminary data.</text>
</comment>
<dbReference type="AlphaFoldDB" id="A0A2P8CZY2"/>
<dbReference type="PANTHER" id="PTHR16305">
    <property type="entry name" value="TESTICULAR SOLUBLE ADENYLYL CYCLASE"/>
    <property type="match status" value="1"/>
</dbReference>
<keyword evidence="1" id="KW-0547">Nucleotide-binding</keyword>
<reference evidence="4 5" key="1">
    <citation type="submission" date="2018-03" db="EMBL/GenBank/DDBJ databases">
        <title>Genomic Encyclopedia of Archaeal and Bacterial Type Strains, Phase II (KMG-II): from individual species to whole genera.</title>
        <authorList>
            <person name="Goeker M."/>
        </authorList>
    </citation>
    <scope>NUCLEOTIDE SEQUENCE [LARGE SCALE GENOMIC DNA]</scope>
    <source>
        <strain evidence="4 5">DSM 45312</strain>
    </source>
</reference>
<keyword evidence="5" id="KW-1185">Reference proteome</keyword>
<dbReference type="InterPro" id="IPR011990">
    <property type="entry name" value="TPR-like_helical_dom_sf"/>
</dbReference>
<dbReference type="InterPro" id="IPR000792">
    <property type="entry name" value="Tscrpt_reg_LuxR_C"/>
</dbReference>
<gene>
    <name evidence="4" type="ORF">CLV63_12254</name>
</gene>
<dbReference type="PRINTS" id="PR00038">
    <property type="entry name" value="HTHLUXR"/>
</dbReference>